<dbReference type="InterPro" id="IPR007627">
    <property type="entry name" value="RNA_pol_sigma70_r2"/>
</dbReference>
<feature type="domain" description="RNA polymerase sigma-70 region 4" evidence="7">
    <location>
        <begin position="132"/>
        <end position="180"/>
    </location>
</feature>
<dbReference type="GO" id="GO:0006352">
    <property type="term" value="P:DNA-templated transcription initiation"/>
    <property type="evidence" value="ECO:0007669"/>
    <property type="project" value="InterPro"/>
</dbReference>
<evidence type="ECO:0000256" key="5">
    <source>
        <dbReference type="ARBA" id="ARBA00023163"/>
    </source>
</evidence>
<dbReference type="eggNOG" id="COG1595">
    <property type="taxonomic scope" value="Bacteria"/>
</dbReference>
<evidence type="ECO:0000259" key="6">
    <source>
        <dbReference type="Pfam" id="PF04542"/>
    </source>
</evidence>
<dbReference type="EMBL" id="CP001854">
    <property type="protein sequence ID" value="ADB49600.1"/>
    <property type="molecule type" value="Genomic_DNA"/>
</dbReference>
<evidence type="ECO:0000256" key="3">
    <source>
        <dbReference type="ARBA" id="ARBA00023082"/>
    </source>
</evidence>
<dbReference type="KEGG" id="cwo:Cwoe_1169"/>
<dbReference type="InterPro" id="IPR014284">
    <property type="entry name" value="RNA_pol_sigma-70_dom"/>
</dbReference>
<accession>D3FDM6</accession>
<keyword evidence="5" id="KW-0804">Transcription</keyword>
<dbReference type="SUPFAM" id="SSF88659">
    <property type="entry name" value="Sigma3 and sigma4 domains of RNA polymerase sigma factors"/>
    <property type="match status" value="1"/>
</dbReference>
<reference evidence="9" key="2">
    <citation type="submission" date="2010-01" db="EMBL/GenBank/DDBJ databases">
        <title>The complete genome of Conexibacter woesei DSM 14684.</title>
        <authorList>
            <consortium name="US DOE Joint Genome Institute (JGI-PGF)"/>
            <person name="Lucas S."/>
            <person name="Copeland A."/>
            <person name="Lapidus A."/>
            <person name="Glavina del Rio T."/>
            <person name="Dalin E."/>
            <person name="Tice H."/>
            <person name="Bruce D."/>
            <person name="Goodwin L."/>
            <person name="Pitluck S."/>
            <person name="Kyrpides N."/>
            <person name="Mavromatis K."/>
            <person name="Ivanova N."/>
            <person name="Mikhailova N."/>
            <person name="Chertkov O."/>
            <person name="Brettin T."/>
            <person name="Detter J.C."/>
            <person name="Han C."/>
            <person name="Larimer F."/>
            <person name="Land M."/>
            <person name="Hauser L."/>
            <person name="Markowitz V."/>
            <person name="Cheng J.-F."/>
            <person name="Hugenholtz P."/>
            <person name="Woyke T."/>
            <person name="Wu D."/>
            <person name="Pukall R."/>
            <person name="Steenblock K."/>
            <person name="Schneider S."/>
            <person name="Klenk H.-P."/>
            <person name="Eisen J.A."/>
        </authorList>
    </citation>
    <scope>NUCLEOTIDE SEQUENCE [LARGE SCALE GENOMIC DNA]</scope>
    <source>
        <strain evidence="9">DSM 14684 / CIP 108061 / JCM 11494 / NBRC 100937 / ID131577</strain>
    </source>
</reference>
<dbReference type="InterPro" id="IPR036388">
    <property type="entry name" value="WH-like_DNA-bd_sf"/>
</dbReference>
<keyword evidence="9" id="KW-1185">Reference proteome</keyword>
<dbReference type="GO" id="GO:0003677">
    <property type="term" value="F:DNA binding"/>
    <property type="evidence" value="ECO:0007669"/>
    <property type="project" value="UniProtKB-KW"/>
</dbReference>
<evidence type="ECO:0000313" key="8">
    <source>
        <dbReference type="EMBL" id="ADB49600.1"/>
    </source>
</evidence>
<evidence type="ECO:0000256" key="4">
    <source>
        <dbReference type="ARBA" id="ARBA00023125"/>
    </source>
</evidence>
<dbReference type="Pfam" id="PF04542">
    <property type="entry name" value="Sigma70_r2"/>
    <property type="match status" value="1"/>
</dbReference>
<dbReference type="SUPFAM" id="SSF88946">
    <property type="entry name" value="Sigma2 domain of RNA polymerase sigma factors"/>
    <property type="match status" value="1"/>
</dbReference>
<dbReference type="AlphaFoldDB" id="D3FDM6"/>
<dbReference type="InterPro" id="IPR039425">
    <property type="entry name" value="RNA_pol_sigma-70-like"/>
</dbReference>
<dbReference type="Gene3D" id="1.10.1740.10">
    <property type="match status" value="1"/>
</dbReference>
<keyword evidence="2" id="KW-0805">Transcription regulation</keyword>
<dbReference type="CDD" id="cd06171">
    <property type="entry name" value="Sigma70_r4"/>
    <property type="match status" value="1"/>
</dbReference>
<protein>
    <submittedName>
        <fullName evidence="8">RNA polymerase, sigma-24 subunit, ECF subfamily</fullName>
    </submittedName>
</protein>
<dbReference type="PANTHER" id="PTHR43133">
    <property type="entry name" value="RNA POLYMERASE ECF-TYPE SIGMA FACTO"/>
    <property type="match status" value="1"/>
</dbReference>
<keyword evidence="4" id="KW-0238">DNA-binding</keyword>
<evidence type="ECO:0000256" key="1">
    <source>
        <dbReference type="ARBA" id="ARBA00010641"/>
    </source>
</evidence>
<dbReference type="PANTHER" id="PTHR43133:SF62">
    <property type="entry name" value="RNA POLYMERASE SIGMA FACTOR SIGZ"/>
    <property type="match status" value="1"/>
</dbReference>
<evidence type="ECO:0000256" key="2">
    <source>
        <dbReference type="ARBA" id="ARBA00023015"/>
    </source>
</evidence>
<name>D3FDM6_CONWI</name>
<evidence type="ECO:0000259" key="7">
    <source>
        <dbReference type="Pfam" id="PF04545"/>
    </source>
</evidence>
<dbReference type="Gene3D" id="1.10.10.10">
    <property type="entry name" value="Winged helix-like DNA-binding domain superfamily/Winged helix DNA-binding domain"/>
    <property type="match status" value="1"/>
</dbReference>
<dbReference type="GO" id="GO:0016987">
    <property type="term" value="F:sigma factor activity"/>
    <property type="evidence" value="ECO:0007669"/>
    <property type="project" value="UniProtKB-KW"/>
</dbReference>
<gene>
    <name evidence="8" type="ordered locus">Cwoe_1169</name>
</gene>
<dbReference type="NCBIfam" id="TIGR02937">
    <property type="entry name" value="sigma70-ECF"/>
    <property type="match status" value="1"/>
</dbReference>
<dbReference type="Proteomes" id="UP000008229">
    <property type="component" value="Chromosome"/>
</dbReference>
<dbReference type="HOGENOM" id="CLU_047691_9_3_11"/>
<dbReference type="InterPro" id="IPR007630">
    <property type="entry name" value="RNA_pol_sigma70_r4"/>
</dbReference>
<reference evidence="8 9" key="1">
    <citation type="journal article" date="2010" name="Stand. Genomic Sci.">
        <title>Complete genome sequence of Conexibacter woesei type strain (ID131577).</title>
        <authorList>
            <person name="Pukall R."/>
            <person name="Lapidus A."/>
            <person name="Glavina Del Rio T."/>
            <person name="Copeland A."/>
            <person name="Tice H."/>
            <person name="Cheng J.-F."/>
            <person name="Lucas S."/>
            <person name="Chen F."/>
            <person name="Nolan M."/>
            <person name="Bruce D."/>
            <person name="Goodwin L."/>
            <person name="Pitluck S."/>
            <person name="Mavromatis K."/>
            <person name="Ivanova N."/>
            <person name="Ovchinnikova G."/>
            <person name="Pati A."/>
            <person name="Chen A."/>
            <person name="Palaniappan K."/>
            <person name="Land M."/>
            <person name="Hauser L."/>
            <person name="Chang Y.-J."/>
            <person name="Jeffries C.D."/>
            <person name="Chain P."/>
            <person name="Meincke L."/>
            <person name="Sims D."/>
            <person name="Brettin T."/>
            <person name="Detter J.C."/>
            <person name="Rohde M."/>
            <person name="Goeker M."/>
            <person name="Bristow J."/>
            <person name="Eisen J.A."/>
            <person name="Markowitz V."/>
            <person name="Kyrpides N.C."/>
            <person name="Klenk H.-P."/>
            <person name="Hugenholtz P."/>
        </authorList>
    </citation>
    <scope>NUCLEOTIDE SEQUENCE [LARGE SCALE GENOMIC DNA]</scope>
    <source>
        <strain evidence="9">DSM 14684 / CIP 108061 / JCM 11494 / NBRC 100937 / ID131577</strain>
    </source>
</reference>
<organism evidence="8 9">
    <name type="scientific">Conexibacter woesei (strain DSM 14684 / CCUG 47730 / CIP 108061 / JCM 11494 / NBRC 100937 / ID131577)</name>
    <dbReference type="NCBI Taxonomy" id="469383"/>
    <lineage>
        <taxon>Bacteria</taxon>
        <taxon>Bacillati</taxon>
        <taxon>Actinomycetota</taxon>
        <taxon>Thermoleophilia</taxon>
        <taxon>Solirubrobacterales</taxon>
        <taxon>Conexibacteraceae</taxon>
        <taxon>Conexibacter</taxon>
    </lineage>
</organism>
<comment type="similarity">
    <text evidence="1">Belongs to the sigma-70 factor family. ECF subfamily.</text>
</comment>
<proteinExistence type="inferred from homology"/>
<dbReference type="STRING" id="469383.Cwoe_1169"/>
<evidence type="ECO:0000313" key="9">
    <source>
        <dbReference type="Proteomes" id="UP000008229"/>
    </source>
</evidence>
<sequence length="189" mass="20963">MTPVMRRSSQSSIELRIADGLRRGDPDAVRALYAEYGPPTLAALSATLGDRSAAEDVFQQVLLEAWLRCGSYDPARASLRTWLATIARSRAIDHLRRRIPEPWDPSAAGMDSICEREPAADVVDRMVVDGMLARLSRAEAEVVRLHFHMGFSQSQIVAHTGIPLGTVKSRIASALRRLREMLEEERASL</sequence>
<dbReference type="Pfam" id="PF04545">
    <property type="entry name" value="Sigma70_r4"/>
    <property type="match status" value="1"/>
</dbReference>
<feature type="domain" description="RNA polymerase sigma-70 region 2" evidence="6">
    <location>
        <begin position="32"/>
        <end position="98"/>
    </location>
</feature>
<dbReference type="InterPro" id="IPR013324">
    <property type="entry name" value="RNA_pol_sigma_r3/r4-like"/>
</dbReference>
<keyword evidence="3" id="KW-0731">Sigma factor</keyword>
<dbReference type="InterPro" id="IPR013325">
    <property type="entry name" value="RNA_pol_sigma_r2"/>
</dbReference>